<gene>
    <name evidence="2" type="ORF">OV079_10975</name>
</gene>
<feature type="compositionally biased region" description="Basic and acidic residues" evidence="1">
    <location>
        <begin position="47"/>
        <end position="57"/>
    </location>
</feature>
<comment type="caution">
    <text evidence="2">The sequence shown here is derived from an EMBL/GenBank/DDBJ whole genome shotgun (WGS) entry which is preliminary data.</text>
</comment>
<feature type="compositionally biased region" description="Low complexity" evidence="1">
    <location>
        <begin position="82"/>
        <end position="91"/>
    </location>
</feature>
<dbReference type="Proteomes" id="UP001150924">
    <property type="component" value="Unassembled WGS sequence"/>
</dbReference>
<evidence type="ECO:0000313" key="2">
    <source>
        <dbReference type="EMBL" id="MCY1006074.1"/>
    </source>
</evidence>
<feature type="region of interest" description="Disordered" evidence="1">
    <location>
        <begin position="47"/>
        <end position="91"/>
    </location>
</feature>
<dbReference type="AlphaFoldDB" id="A0A9X3IX16"/>
<evidence type="ECO:0008006" key="4">
    <source>
        <dbReference type="Google" id="ProtNLM"/>
    </source>
</evidence>
<dbReference type="PROSITE" id="PS51257">
    <property type="entry name" value="PROKAR_LIPOPROTEIN"/>
    <property type="match status" value="1"/>
</dbReference>
<sequence length="91" mass="9767">MSALRSSLGVLVSLIVPLSLLSSGCGGDGKTLADKLAEDPEKKMLEEAGYVKKEIKRPPAGLPRRPTRSSRPGTARTRRARSTCTSSTRRT</sequence>
<name>A0A9X3IX16_9BACT</name>
<keyword evidence="3" id="KW-1185">Reference proteome</keyword>
<evidence type="ECO:0000256" key="1">
    <source>
        <dbReference type="SAM" id="MobiDB-lite"/>
    </source>
</evidence>
<organism evidence="2 3">
    <name type="scientific">Nannocystis pusilla</name>
    <dbReference type="NCBI Taxonomy" id="889268"/>
    <lineage>
        <taxon>Bacteria</taxon>
        <taxon>Pseudomonadati</taxon>
        <taxon>Myxococcota</taxon>
        <taxon>Polyangia</taxon>
        <taxon>Nannocystales</taxon>
        <taxon>Nannocystaceae</taxon>
        <taxon>Nannocystis</taxon>
    </lineage>
</organism>
<dbReference type="RefSeq" id="WP_267768072.1">
    <property type="nucleotide sequence ID" value="NZ_JAPNKE010000002.1"/>
</dbReference>
<reference evidence="2" key="1">
    <citation type="submission" date="2022-11" db="EMBL/GenBank/DDBJ databases">
        <title>Minimal conservation of predation-associated metabolite biosynthetic gene clusters underscores biosynthetic potential of Myxococcota including descriptions for ten novel species: Archangium lansinium sp. nov., Myxococcus landrumus sp. nov., Nannocystis bai.</title>
        <authorList>
            <person name="Ahearne A."/>
            <person name="Stevens C."/>
            <person name="Phillips K."/>
        </authorList>
    </citation>
    <scope>NUCLEOTIDE SEQUENCE</scope>
    <source>
        <strain evidence="2">Na p29</strain>
    </source>
</reference>
<dbReference type="EMBL" id="JAPNKE010000002">
    <property type="protein sequence ID" value="MCY1006074.1"/>
    <property type="molecule type" value="Genomic_DNA"/>
</dbReference>
<protein>
    <recommendedName>
        <fullName evidence="4">Lipoprotein</fullName>
    </recommendedName>
</protein>
<proteinExistence type="predicted"/>
<accession>A0A9X3IX16</accession>
<evidence type="ECO:0000313" key="3">
    <source>
        <dbReference type="Proteomes" id="UP001150924"/>
    </source>
</evidence>